<sequence>MFDTGVVHTSSIPGRGRTAEDNYLQITFTTPLPSPPPAVLLGLNSLDIGREVNPRIVSQVHDIRNDGATINLRSWDSTLQYSSGCYWLVPPSTDTDFQYGHFCTQDDHPCDRPQTQTSRNITFARSYSAPPAVIVWLDHLDFDKNVNYRVKTYATDVTEHGFSLHIDTWWDTPLYGAGAFWAAYSADRTDICSGTFHTNPSEQHATYFGSTFFRSAKFQQPPRVFLALNTLDVSACANLRVRLYADSVLSAGMLWLIHSWDDTVLHWAGGSFIAIA</sequence>
<accession>A0ACC1RP05</accession>
<name>A0ACC1RP05_9APHY</name>
<gene>
    <name evidence="1" type="ORF">NM688_g8861</name>
</gene>
<proteinExistence type="predicted"/>
<dbReference type="EMBL" id="JANHOG010002527">
    <property type="protein sequence ID" value="KAJ3522525.1"/>
    <property type="molecule type" value="Genomic_DNA"/>
</dbReference>
<reference evidence="1" key="1">
    <citation type="submission" date="2022-07" db="EMBL/GenBank/DDBJ databases">
        <title>Genome Sequence of Phlebia brevispora.</title>
        <authorList>
            <person name="Buettner E."/>
        </authorList>
    </citation>
    <scope>NUCLEOTIDE SEQUENCE</scope>
    <source>
        <strain evidence="1">MPL23</strain>
    </source>
</reference>
<protein>
    <submittedName>
        <fullName evidence="1">Uncharacterized protein</fullName>
    </submittedName>
</protein>
<evidence type="ECO:0000313" key="1">
    <source>
        <dbReference type="EMBL" id="KAJ3522525.1"/>
    </source>
</evidence>
<keyword evidence="2" id="KW-1185">Reference proteome</keyword>
<dbReference type="Proteomes" id="UP001148662">
    <property type="component" value="Unassembled WGS sequence"/>
</dbReference>
<organism evidence="1 2">
    <name type="scientific">Phlebia brevispora</name>
    <dbReference type="NCBI Taxonomy" id="194682"/>
    <lineage>
        <taxon>Eukaryota</taxon>
        <taxon>Fungi</taxon>
        <taxon>Dikarya</taxon>
        <taxon>Basidiomycota</taxon>
        <taxon>Agaricomycotina</taxon>
        <taxon>Agaricomycetes</taxon>
        <taxon>Polyporales</taxon>
        <taxon>Meruliaceae</taxon>
        <taxon>Phlebia</taxon>
    </lineage>
</organism>
<comment type="caution">
    <text evidence="1">The sequence shown here is derived from an EMBL/GenBank/DDBJ whole genome shotgun (WGS) entry which is preliminary data.</text>
</comment>
<evidence type="ECO:0000313" key="2">
    <source>
        <dbReference type="Proteomes" id="UP001148662"/>
    </source>
</evidence>